<dbReference type="AlphaFoldDB" id="Q8RYY8"/>
<feature type="compositionally biased region" description="Basic residues" evidence="1">
    <location>
        <begin position="67"/>
        <end position="77"/>
    </location>
</feature>
<name>Q8RYY8_ORYSJ</name>
<proteinExistence type="predicted"/>
<evidence type="ECO:0000256" key="1">
    <source>
        <dbReference type="SAM" id="MobiDB-lite"/>
    </source>
</evidence>
<gene>
    <name evidence="2" type="primary">P0648C09.12</name>
</gene>
<sequence length="77" mass="8746">MTSLTGRAFDRDDNGFIFATELARSMADTNTDLHVTSPTPAARRSHWPPFSLLLTASRRMPSGKKQEKTKRKRKLEI</sequence>
<evidence type="ECO:0000313" key="2">
    <source>
        <dbReference type="EMBL" id="BAB86223.1"/>
    </source>
</evidence>
<organism evidence="2">
    <name type="scientific">Oryza sativa subsp. japonica</name>
    <name type="common">Rice</name>
    <dbReference type="NCBI Taxonomy" id="39947"/>
    <lineage>
        <taxon>Eukaryota</taxon>
        <taxon>Viridiplantae</taxon>
        <taxon>Streptophyta</taxon>
        <taxon>Embryophyta</taxon>
        <taxon>Tracheophyta</taxon>
        <taxon>Spermatophyta</taxon>
        <taxon>Magnoliopsida</taxon>
        <taxon>Liliopsida</taxon>
        <taxon>Poales</taxon>
        <taxon>Poaceae</taxon>
        <taxon>BOP clade</taxon>
        <taxon>Oryzoideae</taxon>
        <taxon>Oryzeae</taxon>
        <taxon>Oryzinae</taxon>
        <taxon>Oryza</taxon>
        <taxon>Oryza sativa</taxon>
    </lineage>
</organism>
<feature type="region of interest" description="Disordered" evidence="1">
    <location>
        <begin position="53"/>
        <end position="77"/>
    </location>
</feature>
<protein>
    <submittedName>
        <fullName evidence="2">p0648C09.12 protein</fullName>
    </submittedName>
</protein>
<dbReference type="EMBL" id="AP003922">
    <property type="protein sequence ID" value="BAB86223.1"/>
    <property type="molecule type" value="Genomic_DNA"/>
</dbReference>
<reference evidence="2" key="1">
    <citation type="submission" date="2001-07" db="EMBL/GenBank/DDBJ databases">
        <title>Oryza sativa nipponbare(GA3) genomic DNA, chromosome 1, PAC clone:P0648C09.</title>
        <authorList>
            <person name="Sasaki T."/>
            <person name="Matsumoto T."/>
            <person name="Yamamoto K."/>
        </authorList>
    </citation>
    <scope>NUCLEOTIDE SEQUENCE</scope>
</reference>
<accession>Q8RYY8</accession>